<dbReference type="Pfam" id="PF20667">
    <property type="entry name" value="Sec10_N"/>
    <property type="match status" value="1"/>
</dbReference>
<gene>
    <name evidence="10" type="primary">LOC113211096</name>
</gene>
<evidence type="ECO:0000259" key="8">
    <source>
        <dbReference type="Pfam" id="PF20667"/>
    </source>
</evidence>
<dbReference type="GO" id="GO:0000145">
    <property type="term" value="C:exocyst"/>
    <property type="evidence" value="ECO:0007669"/>
    <property type="project" value="TreeGrafter"/>
</dbReference>
<dbReference type="CTD" id="42863"/>
<dbReference type="InterPro" id="IPR048627">
    <property type="entry name" value="Sec10_HB"/>
</dbReference>
<dbReference type="GeneID" id="113211096"/>
<dbReference type="GO" id="GO:0006887">
    <property type="term" value="P:exocytosis"/>
    <property type="evidence" value="ECO:0007669"/>
    <property type="project" value="UniProtKB-KW"/>
</dbReference>
<evidence type="ECO:0000256" key="1">
    <source>
        <dbReference type="ARBA" id="ARBA00006572"/>
    </source>
</evidence>
<organism evidence="9 10">
    <name type="scientific">Frankliniella occidentalis</name>
    <name type="common">Western flower thrips</name>
    <name type="synonym">Euthrips occidentalis</name>
    <dbReference type="NCBI Taxonomy" id="133901"/>
    <lineage>
        <taxon>Eukaryota</taxon>
        <taxon>Metazoa</taxon>
        <taxon>Ecdysozoa</taxon>
        <taxon>Arthropoda</taxon>
        <taxon>Hexapoda</taxon>
        <taxon>Insecta</taxon>
        <taxon>Pterygota</taxon>
        <taxon>Neoptera</taxon>
        <taxon>Paraneoptera</taxon>
        <taxon>Thysanoptera</taxon>
        <taxon>Terebrantia</taxon>
        <taxon>Thripoidea</taxon>
        <taxon>Thripidae</taxon>
        <taxon>Frankliniella</taxon>
    </lineage>
</organism>
<feature type="domain" description="Exocyst complex component Sec10-like alpha-helical bundle" evidence="7">
    <location>
        <begin position="160"/>
        <end position="708"/>
    </location>
</feature>
<dbReference type="GO" id="GO:0006893">
    <property type="term" value="P:Golgi to plasma membrane transport"/>
    <property type="evidence" value="ECO:0007669"/>
    <property type="project" value="TreeGrafter"/>
</dbReference>
<evidence type="ECO:0000256" key="5">
    <source>
        <dbReference type="ARBA" id="ARBA00023054"/>
    </source>
</evidence>
<name>A0A6J1SW52_FRAOC</name>
<dbReference type="AlphaFoldDB" id="A0A6J1SW52"/>
<feature type="domain" description="Exocyst complex component Sec10 N-terminal" evidence="8">
    <location>
        <begin position="43"/>
        <end position="148"/>
    </location>
</feature>
<sequence length="714" mass="81870">MIYMKELEQEPFDPEAFVERLAKRTMQVSVRDSNKELLDPIALQETFLQAIKDLQMLQERQYRKCGRLEQQCQEEEHGHCQEIAQLQDKNKAAVGMFQGLDERINNVATKVIHLGDQLESVNTPRSRAVEAQRLMSHFAEFLSPGPITLDIFLDKSQIDEAADIIQKLHLIAQELPSDKFENAKKKISGKYDEIEKLLIEEFVVAHKQEDIARMKEIASILSHFKGYTQCVDAFIEQSQERAFVGKNVFQNVIPLCRRNYDIMKEVFSNPEQVMAKFILNIYHGKLQDHIVSRLTDKSNTNLYLENLHDLYSRTVQLSNDLMMFEMGNDEMYLTKLTQNIFQKYLENYIGNELRNLKECSVAAIQKFYDSKSHHKRQIQTGGFQDLRRDLQAVIGTRANINIAQIDDYGGETFLSMEVAKSLIQTGKQAFKRCTVLSKQTDQPAHAQLIFDVLLNQLLADYVDYALELGLQAVPIPENKTQPQLYFLQVASQTNEIVHYLEMETVQSLMPIIMSTPKQAECLHKKRQMLEQIESKLDTGLDRTLSAIVGWVKIYLQTEQKKTDFKPEADLDTMASPACMAVVQYLSSTIKRIKSSLDGKNAECVLLELGIRLHRVVYEHLQQFQFNSIGAMIAIMDVNEYRKCVKELHIPLIDTLFDTLHALCNLLLVKPENLKQVCSGETLAGLDNSILVNFIQLRTDYKTQKLATSLKGLVT</sequence>
<protein>
    <recommendedName>
        <fullName evidence="2">Exocyst complex component 5</fullName>
    </recommendedName>
    <alternativeName>
        <fullName evidence="6">Exocyst complex component Sec10</fullName>
    </alternativeName>
</protein>
<keyword evidence="5" id="KW-0175">Coiled coil</keyword>
<dbReference type="RefSeq" id="XP_026285143.1">
    <property type="nucleotide sequence ID" value="XM_026429358.2"/>
</dbReference>
<evidence type="ECO:0000256" key="2">
    <source>
        <dbReference type="ARBA" id="ARBA00017524"/>
    </source>
</evidence>
<reference evidence="10" key="1">
    <citation type="submission" date="2025-08" db="UniProtKB">
        <authorList>
            <consortium name="RefSeq"/>
        </authorList>
    </citation>
    <scope>IDENTIFICATION</scope>
    <source>
        <tissue evidence="10">Whole organism</tissue>
    </source>
</reference>
<comment type="similarity">
    <text evidence="1">Belongs to the SEC10 family.</text>
</comment>
<evidence type="ECO:0000313" key="9">
    <source>
        <dbReference type="Proteomes" id="UP000504606"/>
    </source>
</evidence>
<evidence type="ECO:0000259" key="7">
    <source>
        <dbReference type="Pfam" id="PF07393"/>
    </source>
</evidence>
<dbReference type="OrthoDB" id="125856at2759"/>
<dbReference type="Proteomes" id="UP000504606">
    <property type="component" value="Unplaced"/>
</dbReference>
<dbReference type="InterPro" id="IPR048625">
    <property type="entry name" value="Sec10_N"/>
</dbReference>
<dbReference type="KEGG" id="foc:113211096"/>
<evidence type="ECO:0000313" key="10">
    <source>
        <dbReference type="RefSeq" id="XP_026285143.1"/>
    </source>
</evidence>
<dbReference type="PANTHER" id="PTHR12100:SF0">
    <property type="entry name" value="EXOCYST COMPLEX COMPONENT 5"/>
    <property type="match status" value="1"/>
</dbReference>
<proteinExistence type="inferred from homology"/>
<keyword evidence="4" id="KW-0268">Exocytosis</keyword>
<evidence type="ECO:0000256" key="6">
    <source>
        <dbReference type="ARBA" id="ARBA00031471"/>
    </source>
</evidence>
<evidence type="ECO:0000256" key="3">
    <source>
        <dbReference type="ARBA" id="ARBA00022448"/>
    </source>
</evidence>
<dbReference type="Pfam" id="PF07393">
    <property type="entry name" value="Sec10_HB"/>
    <property type="match status" value="1"/>
</dbReference>
<evidence type="ECO:0000256" key="4">
    <source>
        <dbReference type="ARBA" id="ARBA00022483"/>
    </source>
</evidence>
<keyword evidence="3" id="KW-0813">Transport</keyword>
<accession>A0A6J1SW52</accession>
<dbReference type="InterPro" id="IPR009976">
    <property type="entry name" value="Sec10-like"/>
</dbReference>
<keyword evidence="9" id="KW-1185">Reference proteome</keyword>
<dbReference type="PANTHER" id="PTHR12100">
    <property type="entry name" value="SEC10"/>
    <property type="match status" value="1"/>
</dbReference>